<dbReference type="PANTHER" id="PTHR44520">
    <property type="entry name" value="RESPONSE REGULATOR RCP1-RELATED"/>
    <property type="match status" value="1"/>
</dbReference>
<evidence type="ECO:0000313" key="3">
    <source>
        <dbReference type="EMBL" id="TGN19685.1"/>
    </source>
</evidence>
<name>A0A4R9M1I0_9LEPT</name>
<dbReference type="PROSITE" id="PS50110">
    <property type="entry name" value="RESPONSE_REGULATORY"/>
    <property type="match status" value="1"/>
</dbReference>
<dbReference type="RefSeq" id="WP_135760001.1">
    <property type="nucleotide sequence ID" value="NZ_RQHW01000028.1"/>
</dbReference>
<evidence type="ECO:0000259" key="2">
    <source>
        <dbReference type="PROSITE" id="PS50110"/>
    </source>
</evidence>
<gene>
    <name evidence="3" type="ORF">EHS15_07860</name>
</gene>
<organism evidence="3 4">
    <name type="scientific">Leptospira idonii</name>
    <dbReference type="NCBI Taxonomy" id="1193500"/>
    <lineage>
        <taxon>Bacteria</taxon>
        <taxon>Pseudomonadati</taxon>
        <taxon>Spirochaetota</taxon>
        <taxon>Spirochaetia</taxon>
        <taxon>Leptospirales</taxon>
        <taxon>Leptospiraceae</taxon>
        <taxon>Leptospira</taxon>
    </lineage>
</organism>
<dbReference type="InterPro" id="IPR011006">
    <property type="entry name" value="CheY-like_superfamily"/>
</dbReference>
<accession>A0A4R9M1I0</accession>
<dbReference type="SMART" id="SM00448">
    <property type="entry name" value="REC"/>
    <property type="match status" value="1"/>
</dbReference>
<dbReference type="Gene3D" id="3.40.50.2300">
    <property type="match status" value="1"/>
</dbReference>
<dbReference type="InterPro" id="IPR052893">
    <property type="entry name" value="TCS_response_regulator"/>
</dbReference>
<dbReference type="Proteomes" id="UP000298058">
    <property type="component" value="Unassembled WGS sequence"/>
</dbReference>
<protein>
    <submittedName>
        <fullName evidence="3">Response regulator</fullName>
    </submittedName>
</protein>
<dbReference type="OrthoDB" id="9759232at2"/>
<keyword evidence="1" id="KW-0597">Phosphoprotein</keyword>
<dbReference type="AlphaFoldDB" id="A0A4R9M1I0"/>
<dbReference type="SUPFAM" id="SSF52172">
    <property type="entry name" value="CheY-like"/>
    <property type="match status" value="1"/>
</dbReference>
<sequence length="142" mass="16835">MMVVEERKKINKISIIDDDIIYQLLAKQIIVSTELVDRVIQFYDGEEALHFFETNQEAEQEWPDIIFLDLNMPYVDGWDFLDVFAEKQFMKKKELTIYIVSSSNSLEDKEKAKEYSEVTGYYVKPVLRDDYYAIFSDYLGLN</sequence>
<dbReference type="GO" id="GO:0000160">
    <property type="term" value="P:phosphorelay signal transduction system"/>
    <property type="evidence" value="ECO:0007669"/>
    <property type="project" value="InterPro"/>
</dbReference>
<comment type="caution">
    <text evidence="3">The sequence shown here is derived from an EMBL/GenBank/DDBJ whole genome shotgun (WGS) entry which is preliminary data.</text>
</comment>
<dbReference type="InterPro" id="IPR001789">
    <property type="entry name" value="Sig_transdc_resp-reg_receiver"/>
</dbReference>
<dbReference type="PANTHER" id="PTHR44520:SF2">
    <property type="entry name" value="RESPONSE REGULATOR RCP1"/>
    <property type="match status" value="1"/>
</dbReference>
<dbReference type="EMBL" id="RQHW01000028">
    <property type="protein sequence ID" value="TGN19685.1"/>
    <property type="molecule type" value="Genomic_DNA"/>
</dbReference>
<reference evidence="3" key="1">
    <citation type="journal article" date="2019" name="PLoS Negl. Trop. Dis.">
        <title>Revisiting the worldwide diversity of Leptospira species in the environment.</title>
        <authorList>
            <person name="Vincent A.T."/>
            <person name="Schiettekatte O."/>
            <person name="Bourhy P."/>
            <person name="Veyrier F.J."/>
            <person name="Picardeau M."/>
        </authorList>
    </citation>
    <scope>NUCLEOTIDE SEQUENCE [LARGE SCALE GENOMIC DNA]</scope>
    <source>
        <strain evidence="3">201300427</strain>
    </source>
</reference>
<feature type="domain" description="Response regulatory" evidence="2">
    <location>
        <begin position="12"/>
        <end position="139"/>
    </location>
</feature>
<evidence type="ECO:0000313" key="4">
    <source>
        <dbReference type="Proteomes" id="UP000298058"/>
    </source>
</evidence>
<proteinExistence type="predicted"/>
<keyword evidence="4" id="KW-1185">Reference proteome</keyword>
<feature type="modified residue" description="4-aspartylphosphate" evidence="1">
    <location>
        <position position="69"/>
    </location>
</feature>
<evidence type="ECO:0000256" key="1">
    <source>
        <dbReference type="PROSITE-ProRule" id="PRU00169"/>
    </source>
</evidence>
<dbReference type="Pfam" id="PF00072">
    <property type="entry name" value="Response_reg"/>
    <property type="match status" value="1"/>
</dbReference>